<dbReference type="AlphaFoldDB" id="A0A239F5K3"/>
<protein>
    <submittedName>
        <fullName evidence="1">Uncharacterized protein</fullName>
    </submittedName>
</protein>
<reference evidence="1 2" key="1">
    <citation type="submission" date="2017-06" db="EMBL/GenBank/DDBJ databases">
        <authorList>
            <person name="Kim H.J."/>
            <person name="Triplett B.A."/>
        </authorList>
    </citation>
    <scope>NUCLEOTIDE SEQUENCE [LARGE SCALE GENOMIC DNA]</scope>
    <source>
        <strain evidence="1 2">U15</strain>
    </source>
</reference>
<dbReference type="EMBL" id="FZOT01000003">
    <property type="protein sequence ID" value="SNS51452.1"/>
    <property type="molecule type" value="Genomic_DNA"/>
</dbReference>
<keyword evidence="2" id="KW-1185">Reference proteome</keyword>
<proteinExistence type="predicted"/>
<dbReference type="RefSeq" id="WP_089398663.1">
    <property type="nucleotide sequence ID" value="NZ_FZOT01000003.1"/>
</dbReference>
<name>A0A239F5K3_9BURK</name>
<dbReference type="Proteomes" id="UP000198284">
    <property type="component" value="Unassembled WGS sequence"/>
</dbReference>
<gene>
    <name evidence="1" type="ORF">SAMN06265795_103161</name>
</gene>
<accession>A0A239F5K3</accession>
<sequence length="86" mass="9382">MKREEILGRLKTLHVVGGDLEGIVQAYASAISDLQEKLPASSVNDLIVLTAALYREARHHGGDEAHLPSLLRDAYSTTTALGRRLM</sequence>
<organism evidence="1 2">
    <name type="scientific">Noviherbaspirillum humi</name>
    <dbReference type="NCBI Taxonomy" id="1688639"/>
    <lineage>
        <taxon>Bacteria</taxon>
        <taxon>Pseudomonadati</taxon>
        <taxon>Pseudomonadota</taxon>
        <taxon>Betaproteobacteria</taxon>
        <taxon>Burkholderiales</taxon>
        <taxon>Oxalobacteraceae</taxon>
        <taxon>Noviherbaspirillum</taxon>
    </lineage>
</organism>
<evidence type="ECO:0000313" key="2">
    <source>
        <dbReference type="Proteomes" id="UP000198284"/>
    </source>
</evidence>
<evidence type="ECO:0000313" key="1">
    <source>
        <dbReference type="EMBL" id="SNS51452.1"/>
    </source>
</evidence>